<evidence type="ECO:0000256" key="3">
    <source>
        <dbReference type="ARBA" id="ARBA00009419"/>
    </source>
</evidence>
<dbReference type="InterPro" id="IPR036226">
    <property type="entry name" value="LipOase_C_sf"/>
</dbReference>
<dbReference type="GO" id="GO:0034440">
    <property type="term" value="P:lipid oxidation"/>
    <property type="evidence" value="ECO:0007669"/>
    <property type="project" value="InterPro"/>
</dbReference>
<evidence type="ECO:0000256" key="8">
    <source>
        <dbReference type="ARBA" id="ARBA00023098"/>
    </source>
</evidence>
<dbReference type="AlphaFoldDB" id="A0AA41SS59"/>
<name>A0AA41SS59_SCICA</name>
<dbReference type="InterPro" id="IPR036392">
    <property type="entry name" value="PLAT/LH2_dom_sf"/>
</dbReference>
<feature type="domain" description="PLAT" evidence="12">
    <location>
        <begin position="2"/>
        <end position="118"/>
    </location>
</feature>
<keyword evidence="5 9" id="KW-0479">Metal-binding</keyword>
<dbReference type="InterPro" id="IPR001024">
    <property type="entry name" value="PLAT/LH2_dom"/>
</dbReference>
<dbReference type="SMART" id="SM00308">
    <property type="entry name" value="LH2"/>
    <property type="match status" value="1"/>
</dbReference>
<keyword evidence="8" id="KW-0443">Lipid metabolism</keyword>
<dbReference type="FunFam" id="2.60.60.20:FF:000002">
    <property type="entry name" value="Arachidonate 5-lipoxygenase a"/>
    <property type="match status" value="1"/>
</dbReference>
<keyword evidence="4" id="KW-0963">Cytoplasm</keyword>
<sequence length="264" mass="30926">MPSYTVTVATGNQWFAGTDDYIYLSLVGSAGCSEKHLLDKAFYNDFERGAVDSYDMTVDEELGEIQLVRIEKRKYWIHDDWYLKYITLKTPHGDYIEFPCYRWITGEGEIVLRDGRERVMNHWQEDLMFGYQFLNGCNPVLIRRCTKLPEKLPVTTEMVECSLERQLTLEQEVQVRTLCHQKTLPTSQFSLVSRPLSPDLSGQRWHEVSDYFLFLAAVLMRFLVIVQTVLCNIKRGIKGDVSPWCSHLWEYIVNFDTNNYKSYP</sequence>
<feature type="site" description="Essential for stabilizing binding to COTL1" evidence="10">
    <location>
        <position position="103"/>
    </location>
</feature>
<dbReference type="Gene3D" id="1.20.245.10">
    <property type="entry name" value="Lipoxygenase-1, Domain 5"/>
    <property type="match status" value="1"/>
</dbReference>
<evidence type="ECO:0000256" key="10">
    <source>
        <dbReference type="PIRSR" id="PIRSR601885-3"/>
    </source>
</evidence>
<dbReference type="InterPro" id="IPR001885">
    <property type="entry name" value="LipOase_mml"/>
</dbReference>
<dbReference type="PANTHER" id="PTHR11771">
    <property type="entry name" value="LIPOXYGENASE"/>
    <property type="match status" value="1"/>
</dbReference>
<dbReference type="EMBL" id="JAATJV010174044">
    <property type="protein sequence ID" value="MBZ3871769.1"/>
    <property type="molecule type" value="Genomic_DNA"/>
</dbReference>
<feature type="binding site" evidence="9">
    <location>
        <position position="17"/>
    </location>
    <ligand>
        <name>Ca(2+)</name>
        <dbReference type="ChEBI" id="CHEBI:29108"/>
        <label>1</label>
    </ligand>
</feature>
<feature type="binding site" evidence="9">
    <location>
        <position position="80"/>
    </location>
    <ligand>
        <name>Ca(2+)</name>
        <dbReference type="ChEBI" id="CHEBI:29108"/>
        <label>1</label>
    </ligand>
</feature>
<comment type="caution">
    <text evidence="11">Lacks conserved residue(s) required for the propagation of feature annotation.</text>
</comment>
<dbReference type="Gene3D" id="3.10.450.60">
    <property type="match status" value="1"/>
</dbReference>
<dbReference type="Pfam" id="PF01477">
    <property type="entry name" value="PLAT"/>
    <property type="match status" value="1"/>
</dbReference>
<evidence type="ECO:0000313" key="15">
    <source>
        <dbReference type="Proteomes" id="UP001166674"/>
    </source>
</evidence>
<dbReference type="InterPro" id="IPR042062">
    <property type="entry name" value="PLAT_LOX_verte"/>
</dbReference>
<dbReference type="GO" id="GO:0016702">
    <property type="term" value="F:oxidoreductase activity, acting on single donors with incorporation of molecular oxygen, incorporation of two atoms of oxygen"/>
    <property type="evidence" value="ECO:0007669"/>
    <property type="project" value="InterPro"/>
</dbReference>
<keyword evidence="9" id="KW-0106">Calcium</keyword>
<evidence type="ECO:0000256" key="4">
    <source>
        <dbReference type="ARBA" id="ARBA00022490"/>
    </source>
</evidence>
<protein>
    <submittedName>
        <fullName evidence="14">Arachidonate 5-lipoxygenase</fullName>
    </submittedName>
</protein>
<keyword evidence="15" id="KW-1185">Reference proteome</keyword>
<feature type="domain" description="Lipoxygenase" evidence="13">
    <location>
        <begin position="8"/>
        <end position="178"/>
    </location>
</feature>
<dbReference type="GO" id="GO:0005506">
    <property type="term" value="F:iron ion binding"/>
    <property type="evidence" value="ECO:0007669"/>
    <property type="project" value="InterPro"/>
</dbReference>
<comment type="caution">
    <text evidence="14">The sequence shown here is derived from an EMBL/GenBank/DDBJ whole genome shotgun (WGS) entry which is preliminary data.</text>
</comment>
<organism evidence="14 15">
    <name type="scientific">Sciurus carolinensis</name>
    <name type="common">Eastern gray squirrel</name>
    <dbReference type="NCBI Taxonomy" id="30640"/>
    <lineage>
        <taxon>Eukaryota</taxon>
        <taxon>Metazoa</taxon>
        <taxon>Chordata</taxon>
        <taxon>Craniata</taxon>
        <taxon>Vertebrata</taxon>
        <taxon>Euteleostomi</taxon>
        <taxon>Mammalia</taxon>
        <taxon>Eutheria</taxon>
        <taxon>Euarchontoglires</taxon>
        <taxon>Glires</taxon>
        <taxon>Rodentia</taxon>
        <taxon>Sciuromorpha</taxon>
        <taxon>Sciuridae</taxon>
        <taxon>Sciurinae</taxon>
        <taxon>Sciurini</taxon>
        <taxon>Sciurus</taxon>
    </lineage>
</organism>
<accession>A0AA41SS59</accession>
<dbReference type="SUPFAM" id="SSF49723">
    <property type="entry name" value="Lipase/lipooxygenase domain (PLAT/LH2 domain)"/>
    <property type="match status" value="1"/>
</dbReference>
<dbReference type="Proteomes" id="UP001166674">
    <property type="component" value="Unassembled WGS sequence"/>
</dbReference>
<evidence type="ECO:0000256" key="5">
    <source>
        <dbReference type="ARBA" id="ARBA00022723"/>
    </source>
</evidence>
<evidence type="ECO:0000256" key="9">
    <source>
        <dbReference type="PIRSR" id="PIRSR601885-2"/>
    </source>
</evidence>
<dbReference type="PROSITE" id="PS50095">
    <property type="entry name" value="PLAT"/>
    <property type="match status" value="1"/>
</dbReference>
<evidence type="ECO:0000256" key="2">
    <source>
        <dbReference type="ARBA" id="ARBA00005189"/>
    </source>
</evidence>
<keyword evidence="7" id="KW-0560">Oxidoreductase</keyword>
<comment type="similarity">
    <text evidence="3">Belongs to the lipoxygenase family.</text>
</comment>
<dbReference type="PROSITE" id="PS51393">
    <property type="entry name" value="LIPOXYGENASE_3"/>
    <property type="match status" value="1"/>
</dbReference>
<evidence type="ECO:0000256" key="1">
    <source>
        <dbReference type="ARBA" id="ARBA00004496"/>
    </source>
</evidence>
<feature type="binding site" evidence="9">
    <location>
        <position position="79"/>
    </location>
    <ligand>
        <name>Ca(2+)</name>
        <dbReference type="ChEBI" id="CHEBI:29108"/>
        <label>1</label>
    </ligand>
</feature>
<dbReference type="SUPFAM" id="SSF48484">
    <property type="entry name" value="Lipoxigenase"/>
    <property type="match status" value="1"/>
</dbReference>
<comment type="pathway">
    <text evidence="2">Lipid metabolism.</text>
</comment>
<feature type="binding site" evidence="9">
    <location>
        <position position="39"/>
    </location>
    <ligand>
        <name>Ca(2+)</name>
        <dbReference type="ChEBI" id="CHEBI:29108"/>
        <label>2</label>
    </ligand>
</feature>
<comment type="subcellular location">
    <subcellularLocation>
        <location evidence="1">Cytoplasm</location>
    </subcellularLocation>
</comment>
<reference evidence="14" key="1">
    <citation type="submission" date="2020-03" db="EMBL/GenBank/DDBJ databases">
        <title>Studies in the Genomics of Life Span.</title>
        <authorList>
            <person name="Glass D."/>
        </authorList>
    </citation>
    <scope>NUCLEOTIDE SEQUENCE</scope>
    <source>
        <strain evidence="14">SUZIE</strain>
        <tissue evidence="14">Muscle</tissue>
    </source>
</reference>
<evidence type="ECO:0000259" key="12">
    <source>
        <dbReference type="PROSITE" id="PS50095"/>
    </source>
</evidence>
<proteinExistence type="inferred from homology"/>
<dbReference type="InterPro" id="IPR013819">
    <property type="entry name" value="LipOase_C"/>
</dbReference>
<evidence type="ECO:0000256" key="6">
    <source>
        <dbReference type="ARBA" id="ARBA00022964"/>
    </source>
</evidence>
<evidence type="ECO:0000259" key="13">
    <source>
        <dbReference type="PROSITE" id="PS51393"/>
    </source>
</evidence>
<gene>
    <name evidence="14" type="ORF">SUZIE_114600</name>
</gene>
<evidence type="ECO:0000256" key="11">
    <source>
        <dbReference type="PROSITE-ProRule" id="PRU00152"/>
    </source>
</evidence>
<evidence type="ECO:0000256" key="7">
    <source>
        <dbReference type="ARBA" id="ARBA00023002"/>
    </source>
</evidence>
<dbReference type="PRINTS" id="PR00467">
    <property type="entry name" value="MAMLPOXGNASE"/>
</dbReference>
<dbReference type="CDD" id="cd01753">
    <property type="entry name" value="PLAT_LOX"/>
    <property type="match status" value="1"/>
</dbReference>
<dbReference type="Gene3D" id="2.60.60.20">
    <property type="entry name" value="PLAT/LH2 domain"/>
    <property type="match status" value="1"/>
</dbReference>
<dbReference type="InterPro" id="IPR000907">
    <property type="entry name" value="LipOase"/>
</dbReference>
<evidence type="ECO:0000313" key="14">
    <source>
        <dbReference type="EMBL" id="MBZ3871769.1"/>
    </source>
</evidence>
<keyword evidence="6" id="KW-0223">Dioxygenase</keyword>
<dbReference type="GO" id="GO:0005737">
    <property type="term" value="C:cytoplasm"/>
    <property type="evidence" value="ECO:0007669"/>
    <property type="project" value="UniProtKB-SubCell"/>
</dbReference>